<comment type="cofactor">
    <cofactor evidence="1">
        <name>FAD</name>
        <dbReference type="ChEBI" id="CHEBI:57692"/>
    </cofactor>
</comment>
<dbReference type="InterPro" id="IPR017927">
    <property type="entry name" value="FAD-bd_FR_type"/>
</dbReference>
<dbReference type="CDD" id="cd06195">
    <property type="entry name" value="FNR1"/>
    <property type="match status" value="1"/>
</dbReference>
<evidence type="ECO:0000256" key="4">
    <source>
        <dbReference type="ARBA" id="ARBA00022630"/>
    </source>
</evidence>
<evidence type="ECO:0000256" key="7">
    <source>
        <dbReference type="ARBA" id="ARBA00023002"/>
    </source>
</evidence>
<dbReference type="Gene3D" id="2.40.30.10">
    <property type="entry name" value="Translation factors"/>
    <property type="match status" value="1"/>
</dbReference>
<dbReference type="InterPro" id="IPR051930">
    <property type="entry name" value="FNR_type-1"/>
</dbReference>
<reference evidence="10 11" key="1">
    <citation type="submission" date="2021-07" db="EMBL/GenBank/DDBJ databases">
        <authorList>
            <person name="So Y."/>
        </authorList>
    </citation>
    <scope>NUCLEOTIDE SEQUENCE [LARGE SCALE GENOMIC DNA]</scope>
    <source>
        <strain evidence="10 11">HJA6</strain>
    </source>
</reference>
<organism evidence="10 11">
    <name type="scientific">Roseomonas alba</name>
    <dbReference type="NCBI Taxonomy" id="2846776"/>
    <lineage>
        <taxon>Bacteria</taxon>
        <taxon>Pseudomonadati</taxon>
        <taxon>Pseudomonadota</taxon>
        <taxon>Alphaproteobacteria</taxon>
        <taxon>Acetobacterales</taxon>
        <taxon>Roseomonadaceae</taxon>
        <taxon>Roseomonas</taxon>
    </lineage>
</organism>
<keyword evidence="4" id="KW-0285">Flavoprotein</keyword>
<evidence type="ECO:0000256" key="8">
    <source>
        <dbReference type="ARBA" id="ARBA00047776"/>
    </source>
</evidence>
<evidence type="ECO:0000256" key="1">
    <source>
        <dbReference type="ARBA" id="ARBA00001974"/>
    </source>
</evidence>
<gene>
    <name evidence="10" type="ORF">KPL78_12175</name>
</gene>
<evidence type="ECO:0000256" key="2">
    <source>
        <dbReference type="ARBA" id="ARBA00008312"/>
    </source>
</evidence>
<comment type="catalytic activity">
    <reaction evidence="8">
        <text>2 reduced [2Fe-2S]-[ferredoxin] + NADP(+) + H(+) = 2 oxidized [2Fe-2S]-[ferredoxin] + NADPH</text>
        <dbReference type="Rhea" id="RHEA:20125"/>
        <dbReference type="Rhea" id="RHEA-COMP:10000"/>
        <dbReference type="Rhea" id="RHEA-COMP:10001"/>
        <dbReference type="ChEBI" id="CHEBI:15378"/>
        <dbReference type="ChEBI" id="CHEBI:33737"/>
        <dbReference type="ChEBI" id="CHEBI:33738"/>
        <dbReference type="ChEBI" id="CHEBI:57783"/>
        <dbReference type="ChEBI" id="CHEBI:58349"/>
        <dbReference type="EC" id="1.18.1.2"/>
    </reaction>
</comment>
<dbReference type="PANTHER" id="PTHR47878">
    <property type="entry name" value="OXIDOREDUCTASE FAD/NAD(P)-BINDING DOMAIN PROTEIN"/>
    <property type="match status" value="1"/>
</dbReference>
<evidence type="ECO:0000256" key="6">
    <source>
        <dbReference type="ARBA" id="ARBA00022857"/>
    </source>
</evidence>
<evidence type="ECO:0000256" key="3">
    <source>
        <dbReference type="ARBA" id="ARBA00013223"/>
    </source>
</evidence>
<dbReference type="SUPFAM" id="SSF63380">
    <property type="entry name" value="Riboflavin synthase domain-like"/>
    <property type="match status" value="1"/>
</dbReference>
<dbReference type="InterPro" id="IPR039261">
    <property type="entry name" value="FNR_nucleotide-bd"/>
</dbReference>
<evidence type="ECO:0000256" key="5">
    <source>
        <dbReference type="ARBA" id="ARBA00022827"/>
    </source>
</evidence>
<protein>
    <recommendedName>
        <fullName evidence="3">ferredoxin--NADP(+) reductase</fullName>
        <ecNumber evidence="3">1.18.1.2</ecNumber>
    </recommendedName>
</protein>
<dbReference type="EMBL" id="JAHYBZ010000004">
    <property type="protein sequence ID" value="MBW6398612.1"/>
    <property type="molecule type" value="Genomic_DNA"/>
</dbReference>
<dbReference type="PANTHER" id="PTHR47878:SF1">
    <property type="entry name" value="FLAVODOXIN_FERREDOXIN--NADP REDUCTASE"/>
    <property type="match status" value="1"/>
</dbReference>
<keyword evidence="5" id="KW-0274">FAD</keyword>
<keyword evidence="7" id="KW-0560">Oxidoreductase</keyword>
<sequence length="270" mass="29984">MNDAAAPAATPVIPPAYFGEKVTWVHHWTDRLFSFRCTRDPAFRFRAGEFAMIGLMVNGKPLVRAYSVASPTWEEELEFLSIKVQDGPLTSRLQHVAVGDTVLIGKKPTGTLVTDNLLPGRTLWLLATGTGLAPFLSLAREPDVYERYDTVVVAHTVRQVDELAHRRLFETDLPAHEFLGEMVAGKLLYYPSVTREPFRNQGRITTLIESGRIFGDLGLPPLDPAHDRVMLCGSEAMNRDVKAMLEARGFEEGSNNAPATYVVEKAFVTK</sequence>
<dbReference type="PROSITE" id="PS51384">
    <property type="entry name" value="FAD_FR"/>
    <property type="match status" value="1"/>
</dbReference>
<dbReference type="Pfam" id="PF00970">
    <property type="entry name" value="FAD_binding_6"/>
    <property type="match status" value="1"/>
</dbReference>
<comment type="similarity">
    <text evidence="2">Belongs to the ferredoxin--NADP reductase type 1 family.</text>
</comment>
<keyword evidence="11" id="KW-1185">Reference proteome</keyword>
<evidence type="ECO:0000313" key="10">
    <source>
        <dbReference type="EMBL" id="MBW6398612.1"/>
    </source>
</evidence>
<dbReference type="InterPro" id="IPR017938">
    <property type="entry name" value="Riboflavin_synthase-like_b-brl"/>
</dbReference>
<dbReference type="EC" id="1.18.1.2" evidence="3"/>
<accession>A0ABS7AA14</accession>
<proteinExistence type="inferred from homology"/>
<feature type="domain" description="FAD-binding FR-type" evidence="9">
    <location>
        <begin position="15"/>
        <end position="115"/>
    </location>
</feature>
<dbReference type="Proteomes" id="UP001196565">
    <property type="component" value="Unassembled WGS sequence"/>
</dbReference>
<name>A0ABS7AA14_9PROT</name>
<keyword evidence="6" id="KW-0521">NADP</keyword>
<comment type="caution">
    <text evidence="10">The sequence shown here is derived from an EMBL/GenBank/DDBJ whole genome shotgun (WGS) entry which is preliminary data.</text>
</comment>
<dbReference type="InterPro" id="IPR033892">
    <property type="entry name" value="FNR_bac"/>
</dbReference>
<dbReference type="Gene3D" id="3.40.50.80">
    <property type="entry name" value="Nucleotide-binding domain of ferredoxin-NADP reductase (FNR) module"/>
    <property type="match status" value="1"/>
</dbReference>
<dbReference type="RefSeq" id="WP_219763232.1">
    <property type="nucleotide sequence ID" value="NZ_JAHYBZ010000004.1"/>
</dbReference>
<dbReference type="SUPFAM" id="SSF52343">
    <property type="entry name" value="Ferredoxin reductase-like, C-terminal NADP-linked domain"/>
    <property type="match status" value="1"/>
</dbReference>
<evidence type="ECO:0000313" key="11">
    <source>
        <dbReference type="Proteomes" id="UP001196565"/>
    </source>
</evidence>
<evidence type="ECO:0000259" key="9">
    <source>
        <dbReference type="PROSITE" id="PS51384"/>
    </source>
</evidence>
<dbReference type="InterPro" id="IPR008333">
    <property type="entry name" value="Cbr1-like_FAD-bd_dom"/>
</dbReference>